<keyword evidence="2" id="KW-1185">Reference proteome</keyword>
<dbReference type="EMBL" id="BSXS01009392">
    <property type="protein sequence ID" value="GME95431.1"/>
    <property type="molecule type" value="Genomic_DNA"/>
</dbReference>
<protein>
    <submittedName>
        <fullName evidence="1">Unnamed protein product</fullName>
    </submittedName>
</protein>
<evidence type="ECO:0000313" key="1">
    <source>
        <dbReference type="EMBL" id="GME95431.1"/>
    </source>
</evidence>
<reference evidence="1" key="1">
    <citation type="submission" date="2023-04" db="EMBL/GenBank/DDBJ databases">
        <title>Ambrosiozyma monospora NBRC 10751.</title>
        <authorList>
            <person name="Ichikawa N."/>
            <person name="Sato H."/>
            <person name="Tonouchi N."/>
        </authorList>
    </citation>
    <scope>NUCLEOTIDE SEQUENCE</scope>
    <source>
        <strain evidence="1">NBRC 10751</strain>
    </source>
</reference>
<sequence>MLEKIEEDATFAEVTGTDVIADNEIGLGAIDEADVDCLPEAKLTVLRPETYEEDNERDEIPDIGTTGADETTDDGTGADEAPEETPDDGTGAEEAPEETPDDGTDEAGLG</sequence>
<organism evidence="1 2">
    <name type="scientific">Ambrosiozyma monospora</name>
    <name type="common">Yeast</name>
    <name type="synonym">Endomycopsis monosporus</name>
    <dbReference type="NCBI Taxonomy" id="43982"/>
    <lineage>
        <taxon>Eukaryota</taxon>
        <taxon>Fungi</taxon>
        <taxon>Dikarya</taxon>
        <taxon>Ascomycota</taxon>
        <taxon>Saccharomycotina</taxon>
        <taxon>Pichiomycetes</taxon>
        <taxon>Pichiales</taxon>
        <taxon>Pichiaceae</taxon>
        <taxon>Ambrosiozyma</taxon>
    </lineage>
</organism>
<name>A0ACB5TUY3_AMBMO</name>
<evidence type="ECO:0000313" key="2">
    <source>
        <dbReference type="Proteomes" id="UP001165064"/>
    </source>
</evidence>
<comment type="caution">
    <text evidence="1">The sequence shown here is derived from an EMBL/GenBank/DDBJ whole genome shotgun (WGS) entry which is preliminary data.</text>
</comment>
<dbReference type="Proteomes" id="UP001165064">
    <property type="component" value="Unassembled WGS sequence"/>
</dbReference>
<gene>
    <name evidence="1" type="ORF">Amon02_000977800</name>
</gene>
<proteinExistence type="predicted"/>
<accession>A0ACB5TUY3</accession>